<feature type="domain" description="Fumarylacetoacetase N-terminal" evidence="16">
    <location>
        <begin position="17"/>
        <end position="117"/>
    </location>
</feature>
<evidence type="ECO:0000256" key="3">
    <source>
        <dbReference type="ARBA" id="ARBA00012094"/>
    </source>
</evidence>
<feature type="binding site" evidence="12">
    <location>
        <position position="125"/>
    </location>
    <ligand>
        <name>Ca(2+)</name>
        <dbReference type="ChEBI" id="CHEBI:29108"/>
    </ligand>
</feature>
<feature type="binding site" evidence="12">
    <location>
        <position position="259"/>
    </location>
    <ligand>
        <name>Mg(2+)</name>
        <dbReference type="ChEBI" id="CHEBI:18420"/>
    </ligand>
</feature>
<keyword evidence="7 12" id="KW-0460">Magnesium</keyword>
<evidence type="ECO:0000256" key="12">
    <source>
        <dbReference type="PIRSR" id="PIRSR605959-3"/>
    </source>
</evidence>
<proteinExistence type="inferred from homology"/>
<dbReference type="GO" id="GO:0004334">
    <property type="term" value="F:fumarylacetoacetase activity"/>
    <property type="evidence" value="ECO:0007669"/>
    <property type="project" value="UniProtKB-UniRule"/>
</dbReference>
<feature type="binding site" evidence="11">
    <location>
        <position position="246"/>
    </location>
    <ligand>
        <name>substrate</name>
    </ligand>
</feature>
<dbReference type="Pfam" id="PF09298">
    <property type="entry name" value="FAA_hydrolase_N"/>
    <property type="match status" value="1"/>
</dbReference>
<feature type="active site" description="Proton acceptor" evidence="10">
    <location>
        <position position="132"/>
    </location>
</feature>
<dbReference type="UniPathway" id="UPA00139">
    <property type="reaction ID" value="UER00341"/>
</dbReference>
<feature type="binding site" evidence="12">
    <location>
        <position position="202"/>
    </location>
    <ligand>
        <name>Ca(2+)</name>
        <dbReference type="ChEBI" id="CHEBI:29108"/>
    </ligand>
</feature>
<evidence type="ECO:0000256" key="10">
    <source>
        <dbReference type="PIRSR" id="PIRSR605959-1"/>
    </source>
</evidence>
<sequence length="464" mass="48541">MARCIVPLEAGTDFSLANLPYGVIEPGGLGPRPAVAIGDYALDLRALVLDGVLTADGARALASERGTLDEFIALEPSAWASVRAALVALLSPGSPLERDGALGKYLHRRDAVRMRLPCAIGDYTDFYSSLEHARNVGTMFRGATNALMPNWTCMPIGYHGRASSVVVSGGADPRRPCGQLPPGDASAAPSFGASAQMDYELELGFIIGGRENPLGSAEPVATAERRVFGCVLVNDWSARDIQRWEYVPLGPFGSKNFCTTISPWVVPLAALEDARRALPRRLPAGSASGQRSTAAAGDGDDGGEDGGEDGDDDESSILPYLRLGAAARARASLSIELEVALSRANWPAEAVVCRGNARALYWSVAQQIAHHTVTGCNLRAGDLLATGTISGAIPESAGCLLERTWRGERPLPMPDGSARAFLLDGDTVTMRGAAVLADGTRIGFGECVGTVMPAQLPSEGVTGG</sequence>
<feature type="binding site" evidence="12">
    <location>
        <position position="255"/>
    </location>
    <ligand>
        <name>Mg(2+)</name>
        <dbReference type="ChEBI" id="CHEBI:18420"/>
    </ligand>
</feature>
<keyword evidence="5 13" id="KW-0378">Hydrolase</keyword>
<keyword evidence="8 13" id="KW-0828">Tyrosine catabolism</keyword>
<dbReference type="InterPro" id="IPR036663">
    <property type="entry name" value="Fumarylacetoacetase_C_sf"/>
</dbReference>
<keyword evidence="4 12" id="KW-0479">Metal-binding</keyword>
<dbReference type="Gene3D" id="3.90.850.10">
    <property type="entry name" value="Fumarylacetoacetase-like, C-terminal domain"/>
    <property type="match status" value="1"/>
</dbReference>
<dbReference type="GO" id="GO:0046872">
    <property type="term" value="F:metal ion binding"/>
    <property type="evidence" value="ECO:0007669"/>
    <property type="project" value="UniProtKB-UniRule"/>
</dbReference>
<feature type="binding site" evidence="12">
    <location>
        <position position="235"/>
    </location>
    <ligand>
        <name>Mg(2+)</name>
        <dbReference type="ChEBI" id="CHEBI:18420"/>
    </ligand>
</feature>
<comment type="similarity">
    <text evidence="2 13">Belongs to the FAH family.</text>
</comment>
<feature type="binding site" evidence="11">
    <location>
        <position position="242"/>
    </location>
    <ligand>
        <name>substrate</name>
    </ligand>
</feature>
<evidence type="ECO:0000256" key="2">
    <source>
        <dbReference type="ARBA" id="ARBA00010211"/>
    </source>
</evidence>
<evidence type="ECO:0000256" key="14">
    <source>
        <dbReference type="SAM" id="MobiDB-lite"/>
    </source>
</evidence>
<dbReference type="GO" id="GO:0006559">
    <property type="term" value="P:L-phenylalanine catabolic process"/>
    <property type="evidence" value="ECO:0007669"/>
    <property type="project" value="UniProtKB-UniRule"/>
</dbReference>
<protein>
    <recommendedName>
        <fullName evidence="3 13">Fumarylacetoacetase</fullName>
        <ecNumber evidence="3 13">3.7.1.2</ecNumber>
    </recommendedName>
    <alternativeName>
        <fullName evidence="13">Fumarylacetoacetate hydrolase</fullName>
    </alternativeName>
</protein>
<feature type="binding site" evidence="12">
    <location>
        <position position="200"/>
    </location>
    <ligand>
        <name>Ca(2+)</name>
        <dbReference type="ChEBI" id="CHEBI:29108"/>
    </ligand>
</feature>
<dbReference type="InterPro" id="IPR011234">
    <property type="entry name" value="Fumarylacetoacetase-like_C"/>
</dbReference>
<dbReference type="EMBL" id="JAGTXO010000001">
    <property type="protein sequence ID" value="KAG8471144.1"/>
    <property type="molecule type" value="Genomic_DNA"/>
</dbReference>
<accession>A0A8J6CFW9</accession>
<keyword evidence="18" id="KW-1185">Reference proteome</keyword>
<dbReference type="Gene3D" id="2.30.30.230">
    <property type="entry name" value="Fumarylacetoacetase, N-terminal domain"/>
    <property type="match status" value="1"/>
</dbReference>
<comment type="caution">
    <text evidence="17">The sequence shown here is derived from an EMBL/GenBank/DDBJ whole genome shotgun (WGS) entry which is preliminary data.</text>
</comment>
<keyword evidence="6 12" id="KW-0106">Calcium</keyword>
<dbReference type="OMA" id="YWTAAQQ"/>
<evidence type="ECO:0000256" key="4">
    <source>
        <dbReference type="ARBA" id="ARBA00022723"/>
    </source>
</evidence>
<dbReference type="Pfam" id="PF01557">
    <property type="entry name" value="FAA_hydrolase"/>
    <property type="match status" value="1"/>
</dbReference>
<name>A0A8J6CFW9_DIALT</name>
<evidence type="ECO:0000256" key="1">
    <source>
        <dbReference type="ARBA" id="ARBA00004782"/>
    </source>
</evidence>
<evidence type="ECO:0000256" key="9">
    <source>
        <dbReference type="ARBA" id="ARBA00023232"/>
    </source>
</evidence>
<evidence type="ECO:0000313" key="18">
    <source>
        <dbReference type="Proteomes" id="UP000751190"/>
    </source>
</evidence>
<dbReference type="PANTHER" id="PTHR43069">
    <property type="entry name" value="FUMARYLACETOACETASE"/>
    <property type="match status" value="1"/>
</dbReference>
<evidence type="ECO:0000256" key="7">
    <source>
        <dbReference type="ARBA" id="ARBA00022842"/>
    </source>
</evidence>
<feature type="domain" description="Fumarylacetoacetase-like C-terminal" evidence="15">
    <location>
        <begin position="124"/>
        <end position="451"/>
    </location>
</feature>
<evidence type="ECO:0000313" key="17">
    <source>
        <dbReference type="EMBL" id="KAG8471144.1"/>
    </source>
</evidence>
<comment type="pathway">
    <text evidence="1 13">Amino-acid degradation; L-phenylalanine degradation; acetoacetate and fumarate from L-phenylalanine: step 6/6.</text>
</comment>
<dbReference type="PANTHER" id="PTHR43069:SF2">
    <property type="entry name" value="FUMARYLACETOACETASE"/>
    <property type="match status" value="1"/>
</dbReference>
<dbReference type="EC" id="3.7.1.2" evidence="3 13"/>
<feature type="binding site" evidence="11">
    <location>
        <position position="141"/>
    </location>
    <ligand>
        <name>substrate</name>
    </ligand>
</feature>
<evidence type="ECO:0000256" key="5">
    <source>
        <dbReference type="ARBA" id="ARBA00022801"/>
    </source>
</evidence>
<dbReference type="GO" id="GO:0006572">
    <property type="term" value="P:L-tyrosine catabolic process"/>
    <property type="evidence" value="ECO:0007669"/>
    <property type="project" value="UniProtKB-UniRule"/>
</dbReference>
<dbReference type="Proteomes" id="UP000751190">
    <property type="component" value="Unassembled WGS sequence"/>
</dbReference>
<evidence type="ECO:0000259" key="16">
    <source>
        <dbReference type="Pfam" id="PF09298"/>
    </source>
</evidence>
<dbReference type="SUPFAM" id="SSF56529">
    <property type="entry name" value="FAH"/>
    <property type="match status" value="1"/>
</dbReference>
<feature type="region of interest" description="Disordered" evidence="14">
    <location>
        <begin position="281"/>
        <end position="314"/>
    </location>
</feature>
<dbReference type="InterPro" id="IPR036462">
    <property type="entry name" value="Fumarylacetoacetase_N_sf"/>
</dbReference>
<dbReference type="OrthoDB" id="9971669at2759"/>
<evidence type="ECO:0000256" key="11">
    <source>
        <dbReference type="PIRSR" id="PIRSR605959-2"/>
    </source>
</evidence>
<evidence type="ECO:0000256" key="13">
    <source>
        <dbReference type="RuleBase" id="RU366008"/>
    </source>
</evidence>
<dbReference type="InterPro" id="IPR015377">
    <property type="entry name" value="Fumarylacetoacetase_N"/>
</dbReference>
<dbReference type="InterPro" id="IPR005959">
    <property type="entry name" value="Fumarylacetoacetase"/>
</dbReference>
<comment type="cofactor">
    <cofactor evidence="13">
        <name>Mg(2+)</name>
        <dbReference type="ChEBI" id="CHEBI:18420"/>
    </cofactor>
    <cofactor evidence="13">
        <name>Ca(2+)</name>
        <dbReference type="ChEBI" id="CHEBI:29108"/>
    </cofactor>
</comment>
<feature type="binding site" evidence="11">
    <location>
        <position position="127"/>
    </location>
    <ligand>
        <name>substrate</name>
    </ligand>
</feature>
<comment type="catalytic activity">
    <reaction evidence="13">
        <text>4-fumarylacetoacetate + H2O = acetoacetate + fumarate + H(+)</text>
        <dbReference type="Rhea" id="RHEA:10244"/>
        <dbReference type="ChEBI" id="CHEBI:13705"/>
        <dbReference type="ChEBI" id="CHEBI:15377"/>
        <dbReference type="ChEBI" id="CHEBI:15378"/>
        <dbReference type="ChEBI" id="CHEBI:18034"/>
        <dbReference type="ChEBI" id="CHEBI:29806"/>
        <dbReference type="EC" id="3.7.1.2"/>
    </reaction>
</comment>
<feature type="binding site" evidence="11">
    <location>
        <position position="388"/>
    </location>
    <ligand>
        <name>substrate</name>
    </ligand>
</feature>
<feature type="binding site" evidence="12">
    <location>
        <position position="235"/>
    </location>
    <ligand>
        <name>Ca(2+)</name>
        <dbReference type="ChEBI" id="CHEBI:29108"/>
    </ligand>
</feature>
<dbReference type="GO" id="GO:1902000">
    <property type="term" value="P:homogentisate catabolic process"/>
    <property type="evidence" value="ECO:0007669"/>
    <property type="project" value="TreeGrafter"/>
</dbReference>
<evidence type="ECO:0000256" key="6">
    <source>
        <dbReference type="ARBA" id="ARBA00022837"/>
    </source>
</evidence>
<dbReference type="AlphaFoldDB" id="A0A8J6CFW9"/>
<organism evidence="17 18">
    <name type="scientific">Diacronema lutheri</name>
    <name type="common">Unicellular marine alga</name>
    <name type="synonym">Monochrysis lutheri</name>
    <dbReference type="NCBI Taxonomy" id="2081491"/>
    <lineage>
        <taxon>Eukaryota</taxon>
        <taxon>Haptista</taxon>
        <taxon>Haptophyta</taxon>
        <taxon>Pavlovophyceae</taxon>
        <taxon>Pavlovales</taxon>
        <taxon>Pavlovaceae</taxon>
        <taxon>Diacronema</taxon>
    </lineage>
</organism>
<dbReference type="SUPFAM" id="SSF63433">
    <property type="entry name" value="Fumarylacetoacetate hydrolase, FAH, N-terminal domain"/>
    <property type="match status" value="1"/>
</dbReference>
<feature type="compositionally biased region" description="Acidic residues" evidence="14">
    <location>
        <begin position="298"/>
        <end position="314"/>
    </location>
</feature>
<keyword evidence="9 13" id="KW-0585">Phenylalanine catabolism</keyword>
<evidence type="ECO:0000256" key="8">
    <source>
        <dbReference type="ARBA" id="ARBA00022878"/>
    </source>
</evidence>
<evidence type="ECO:0000259" key="15">
    <source>
        <dbReference type="Pfam" id="PF01557"/>
    </source>
</evidence>
<reference evidence="17" key="1">
    <citation type="submission" date="2021-05" db="EMBL/GenBank/DDBJ databases">
        <title>The genome of the haptophyte Pavlova lutheri (Diacronema luteri, Pavlovales) - a model for lipid biosynthesis in eukaryotic algae.</title>
        <authorList>
            <person name="Hulatt C.J."/>
            <person name="Posewitz M.C."/>
        </authorList>
    </citation>
    <scope>NUCLEOTIDE SEQUENCE</scope>
    <source>
        <strain evidence="17">NIVA-4/92</strain>
    </source>
</reference>
<gene>
    <name evidence="17" type="ORF">KFE25_009565</name>
</gene>